<dbReference type="PROSITE" id="PS00101">
    <property type="entry name" value="HEXAPEP_TRANSFERASES"/>
    <property type="match status" value="1"/>
</dbReference>
<dbReference type="Proteomes" id="UP000254841">
    <property type="component" value="Unassembled WGS sequence"/>
</dbReference>
<evidence type="ECO:0000256" key="7">
    <source>
        <dbReference type="ARBA" id="ARBA00022723"/>
    </source>
</evidence>
<dbReference type="PANTHER" id="PTHR43584">
    <property type="entry name" value="NUCLEOTIDYL TRANSFERASE"/>
    <property type="match status" value="1"/>
</dbReference>
<dbReference type="GO" id="GO:0009252">
    <property type="term" value="P:peptidoglycan biosynthetic process"/>
    <property type="evidence" value="ECO:0007669"/>
    <property type="project" value="UniProtKB-UniRule"/>
</dbReference>
<comment type="catalytic activity">
    <reaction evidence="15 18">
        <text>alpha-D-glucosamine 1-phosphate + acetyl-CoA = N-acetyl-alpha-D-glucosamine 1-phosphate + CoA + H(+)</text>
        <dbReference type="Rhea" id="RHEA:13725"/>
        <dbReference type="ChEBI" id="CHEBI:15378"/>
        <dbReference type="ChEBI" id="CHEBI:57287"/>
        <dbReference type="ChEBI" id="CHEBI:57288"/>
        <dbReference type="ChEBI" id="CHEBI:57776"/>
        <dbReference type="ChEBI" id="CHEBI:58516"/>
        <dbReference type="EC" id="2.3.1.157"/>
    </reaction>
</comment>
<evidence type="ECO:0000259" key="19">
    <source>
        <dbReference type="Pfam" id="PF12804"/>
    </source>
</evidence>
<gene>
    <name evidence="20" type="primary">glmU_1</name>
    <name evidence="18" type="synonym">glmU</name>
    <name evidence="20" type="ORF">NCTC12410_00736</name>
</gene>
<feature type="region of interest" description="Pyrophosphorylase" evidence="18">
    <location>
        <begin position="1"/>
        <end position="404"/>
    </location>
</feature>
<comment type="catalytic activity">
    <reaction evidence="16 18">
        <text>N-acetyl-alpha-D-glucosamine 1-phosphate + UTP + H(+) = UDP-N-acetyl-alpha-D-glucosamine + diphosphate</text>
        <dbReference type="Rhea" id="RHEA:13509"/>
        <dbReference type="ChEBI" id="CHEBI:15378"/>
        <dbReference type="ChEBI" id="CHEBI:33019"/>
        <dbReference type="ChEBI" id="CHEBI:46398"/>
        <dbReference type="ChEBI" id="CHEBI:57705"/>
        <dbReference type="ChEBI" id="CHEBI:57776"/>
        <dbReference type="EC" id="2.7.7.23"/>
    </reaction>
</comment>
<dbReference type="GO" id="GO:0019134">
    <property type="term" value="F:glucosamine-1-phosphate N-acetyltransferase activity"/>
    <property type="evidence" value="ECO:0007669"/>
    <property type="project" value="UniProtKB-UniRule"/>
</dbReference>
<feature type="active site" description="Proton acceptor" evidence="18">
    <location>
        <position position="517"/>
    </location>
</feature>
<dbReference type="InterPro" id="IPR029044">
    <property type="entry name" value="Nucleotide-diphossugar_trans"/>
</dbReference>
<accession>A0A377J3G9</accession>
<feature type="binding site" evidence="18">
    <location>
        <position position="187"/>
    </location>
    <ligand>
        <name>UDP-N-acetyl-alpha-D-glucosamine</name>
        <dbReference type="ChEBI" id="CHEBI:57705"/>
    </ligand>
</feature>
<evidence type="ECO:0000256" key="6">
    <source>
        <dbReference type="ARBA" id="ARBA00022695"/>
    </source>
</evidence>
<evidence type="ECO:0000256" key="3">
    <source>
        <dbReference type="ARBA" id="ARBA00007947"/>
    </source>
</evidence>
<dbReference type="EC" id="2.3.1.157" evidence="18"/>
<feature type="binding site" evidence="18">
    <location>
        <position position="534"/>
    </location>
    <ligand>
        <name>acetyl-CoA</name>
        <dbReference type="ChEBI" id="CHEBI:57288"/>
    </ligand>
</feature>
<dbReference type="InterPro" id="IPR011004">
    <property type="entry name" value="Trimer_LpxA-like_sf"/>
</dbReference>
<feature type="region of interest" description="Linker" evidence="18">
    <location>
        <begin position="405"/>
        <end position="425"/>
    </location>
</feature>
<name>A0A377J3G9_9HELI</name>
<dbReference type="UniPathway" id="UPA00973"/>
<feature type="binding site" evidence="18">
    <location>
        <position position="489"/>
    </location>
    <ligand>
        <name>UDP-N-acetyl-alpha-D-glucosamine</name>
        <dbReference type="ChEBI" id="CHEBI:57705"/>
    </ligand>
</feature>
<feature type="binding site" evidence="18">
    <location>
        <position position="23"/>
    </location>
    <ligand>
        <name>UDP-N-acetyl-alpha-D-glucosamine</name>
        <dbReference type="ChEBI" id="CHEBI:57705"/>
    </ligand>
</feature>
<feature type="binding site" evidence="18">
    <location>
        <position position="202"/>
    </location>
    <ligand>
        <name>UDP-N-acetyl-alpha-D-glucosamine</name>
        <dbReference type="ChEBI" id="CHEBI:57705"/>
    </ligand>
</feature>
<feature type="binding site" evidence="18">
    <location>
        <begin position="540"/>
        <end position="541"/>
    </location>
    <ligand>
        <name>acetyl-CoA</name>
        <dbReference type="ChEBI" id="CHEBI:57288"/>
    </ligand>
</feature>
<feature type="binding site" evidence="18">
    <location>
        <position position="520"/>
    </location>
    <ligand>
        <name>UDP-N-acetyl-alpha-D-glucosamine</name>
        <dbReference type="ChEBI" id="CHEBI:57705"/>
    </ligand>
</feature>
<comment type="pathway">
    <text evidence="18">Nucleotide-sugar biosynthesis; UDP-N-acetyl-alpha-D-glucosamine biosynthesis; UDP-N-acetyl-alpha-D-glucosamine from N-acetyl-alpha-D-glucosamine 1-phosphate: step 1/1.</text>
</comment>
<feature type="binding site" evidence="18">
    <location>
        <position position="594"/>
    </location>
    <ligand>
        <name>acetyl-CoA</name>
        <dbReference type="ChEBI" id="CHEBI:57288"/>
    </ligand>
</feature>
<dbReference type="GO" id="GO:0006048">
    <property type="term" value="P:UDP-N-acetylglucosamine biosynthetic process"/>
    <property type="evidence" value="ECO:0007669"/>
    <property type="project" value="UniProtKB-UniPathway"/>
</dbReference>
<comment type="function">
    <text evidence="17 18">Catalyzes the last two sequential reactions in the de novo biosynthetic pathway for UDP-N-acetylglucosamine (UDP-GlcNAc). The C-terminal domain catalyzes the transfer of acetyl group from acetyl coenzyme A to glucosamine-1-phosphate (GlcN-1-P) to produce N-acetylglucosamine-1-phosphate (GlcNAc-1-P), which is converted into UDP-GlcNAc by the transfer of uridine 5-monophosphate (from uridine 5-triphosphate), a reaction catalyzed by the N-terminal domain.</text>
</comment>
<dbReference type="SUPFAM" id="SSF51161">
    <property type="entry name" value="Trimeric LpxA-like enzymes"/>
    <property type="match status" value="1"/>
</dbReference>
<evidence type="ECO:0000256" key="1">
    <source>
        <dbReference type="ARBA" id="ARBA00004496"/>
    </source>
</evidence>
<evidence type="ECO:0000256" key="11">
    <source>
        <dbReference type="ARBA" id="ARBA00022984"/>
    </source>
</evidence>
<dbReference type="GO" id="GO:0005737">
    <property type="term" value="C:cytoplasm"/>
    <property type="evidence" value="ECO:0007669"/>
    <property type="project" value="UniProtKB-SubCell"/>
</dbReference>
<keyword evidence="9 18" id="KW-0460">Magnesium</keyword>
<dbReference type="GO" id="GO:0000902">
    <property type="term" value="P:cell morphogenesis"/>
    <property type="evidence" value="ECO:0007669"/>
    <property type="project" value="UniProtKB-UniRule"/>
</dbReference>
<feature type="binding site" evidence="18">
    <location>
        <position position="531"/>
    </location>
    <ligand>
        <name>UDP-N-acetyl-alpha-D-glucosamine</name>
        <dbReference type="ChEBI" id="CHEBI:57705"/>
    </ligand>
</feature>
<evidence type="ECO:0000256" key="10">
    <source>
        <dbReference type="ARBA" id="ARBA00022960"/>
    </source>
</evidence>
<evidence type="ECO:0000256" key="4">
    <source>
        <dbReference type="ARBA" id="ARBA00022490"/>
    </source>
</evidence>
<dbReference type="UniPathway" id="UPA00113">
    <property type="reaction ID" value="UER00532"/>
</dbReference>
<dbReference type="InterPro" id="IPR038009">
    <property type="entry name" value="GlmU_C_LbH"/>
</dbReference>
<feature type="binding site" evidence="18">
    <location>
        <position position="78"/>
    </location>
    <ligand>
        <name>UDP-N-acetyl-alpha-D-glucosamine</name>
        <dbReference type="ChEBI" id="CHEBI:57705"/>
    </ligand>
</feature>
<dbReference type="GO" id="GO:0003977">
    <property type="term" value="F:UDP-N-acetylglucosamine diphosphorylase activity"/>
    <property type="evidence" value="ECO:0007669"/>
    <property type="project" value="UniProtKB-UniRule"/>
</dbReference>
<dbReference type="GO" id="GO:0000287">
    <property type="term" value="F:magnesium ion binding"/>
    <property type="evidence" value="ECO:0007669"/>
    <property type="project" value="UniProtKB-UniRule"/>
</dbReference>
<dbReference type="InterPro" id="IPR050065">
    <property type="entry name" value="GlmU-like"/>
</dbReference>
<dbReference type="EMBL" id="UGHV01000001">
    <property type="protein sequence ID" value="STO96918.1"/>
    <property type="molecule type" value="Genomic_DNA"/>
</dbReference>
<keyword evidence="4 18" id="KW-0963">Cytoplasm</keyword>
<reference evidence="20 21" key="1">
    <citation type="submission" date="2018-06" db="EMBL/GenBank/DDBJ databases">
        <authorList>
            <consortium name="Pathogen Informatics"/>
            <person name="Doyle S."/>
        </authorList>
    </citation>
    <scope>NUCLEOTIDE SEQUENCE [LARGE SCALE GENOMIC DNA]</scope>
    <source>
        <strain evidence="20 21">NCTC12410</strain>
    </source>
</reference>
<dbReference type="GO" id="GO:0071555">
    <property type="term" value="P:cell wall organization"/>
    <property type="evidence" value="ECO:0007669"/>
    <property type="project" value="UniProtKB-KW"/>
</dbReference>
<comment type="pathway">
    <text evidence="18">Bacterial outer membrane biogenesis; LPS lipid A biosynthesis.</text>
</comment>
<organism evidence="20 21">
    <name type="scientific">Helicobacter canis</name>
    <dbReference type="NCBI Taxonomy" id="29419"/>
    <lineage>
        <taxon>Bacteria</taxon>
        <taxon>Pseudomonadati</taxon>
        <taxon>Campylobacterota</taxon>
        <taxon>Epsilonproteobacteria</taxon>
        <taxon>Campylobacterales</taxon>
        <taxon>Helicobacteraceae</taxon>
        <taxon>Helicobacter</taxon>
    </lineage>
</organism>
<keyword evidence="13 18" id="KW-0012">Acyltransferase</keyword>
<feature type="binding site" evidence="18">
    <location>
        <position position="168"/>
    </location>
    <ligand>
        <name>UDP-N-acetyl-alpha-D-glucosamine</name>
        <dbReference type="ChEBI" id="CHEBI:57705"/>
    </ligand>
</feature>
<dbReference type="AlphaFoldDB" id="A0A377J3G9"/>
<comment type="cofactor">
    <cofactor evidence="18">
        <name>Mg(2+)</name>
        <dbReference type="ChEBI" id="CHEBI:18420"/>
    </cofactor>
    <text evidence="18">Binds 1 Mg(2+) ion per subunit.</text>
</comment>
<comment type="subcellular location">
    <subcellularLocation>
        <location evidence="1 18">Cytoplasm</location>
    </subcellularLocation>
</comment>
<keyword evidence="6 18" id="KW-0548">Nucleotidyltransferase</keyword>
<dbReference type="InterPro" id="IPR005882">
    <property type="entry name" value="Bifunctional_GlmU"/>
</dbReference>
<feature type="binding site" evidence="18">
    <location>
        <position position="577"/>
    </location>
    <ligand>
        <name>acetyl-CoA</name>
        <dbReference type="ChEBI" id="CHEBI:57288"/>
    </ligand>
</feature>
<keyword evidence="5 18" id="KW-0808">Transferase</keyword>
<dbReference type="SUPFAM" id="SSF53448">
    <property type="entry name" value="Nucleotide-diphospho-sugar transferases"/>
    <property type="match status" value="1"/>
</dbReference>
<dbReference type="InterPro" id="IPR018357">
    <property type="entry name" value="Hexapep_transf_CS"/>
</dbReference>
<evidence type="ECO:0000256" key="14">
    <source>
        <dbReference type="ARBA" id="ARBA00023316"/>
    </source>
</evidence>
<keyword evidence="8 18" id="KW-0677">Repeat</keyword>
<comment type="pathway">
    <text evidence="18">Nucleotide-sugar biosynthesis; UDP-N-acetyl-alpha-D-glucosamine biosynthesis; N-acetyl-alpha-D-glucosamine 1-phosphate from alpha-D-glucosamine 6-phosphate (route II): step 2/2.</text>
</comment>
<evidence type="ECO:0000256" key="9">
    <source>
        <dbReference type="ARBA" id="ARBA00022842"/>
    </source>
</evidence>
<dbReference type="InterPro" id="IPR025877">
    <property type="entry name" value="MobA-like_NTP_Trfase"/>
</dbReference>
<keyword evidence="7 18" id="KW-0479">Metal-binding</keyword>
<keyword evidence="10 18" id="KW-0133">Cell shape</keyword>
<dbReference type="CDD" id="cd02540">
    <property type="entry name" value="GT2_GlmU_N_bac"/>
    <property type="match status" value="1"/>
</dbReference>
<evidence type="ECO:0000256" key="13">
    <source>
        <dbReference type="ARBA" id="ARBA00023315"/>
    </source>
</evidence>
<proteinExistence type="inferred from homology"/>
<dbReference type="EC" id="2.7.7.23" evidence="18"/>
<dbReference type="InterPro" id="IPR001451">
    <property type="entry name" value="Hexapep"/>
</dbReference>
<evidence type="ECO:0000256" key="8">
    <source>
        <dbReference type="ARBA" id="ARBA00022737"/>
    </source>
</evidence>
<evidence type="ECO:0000256" key="17">
    <source>
        <dbReference type="ARBA" id="ARBA00049628"/>
    </source>
</evidence>
<comment type="subunit">
    <text evidence="18">Homotrimer.</text>
</comment>
<protein>
    <recommendedName>
        <fullName evidence="18">Bifunctional protein GlmU</fullName>
    </recommendedName>
    <domain>
        <recommendedName>
            <fullName evidence="18">UDP-N-acetylglucosamine pyrophosphorylase</fullName>
            <ecNumber evidence="18">2.7.7.23</ecNumber>
        </recommendedName>
        <alternativeName>
            <fullName evidence="18">N-acetylglucosamine-1-phosphate uridyltransferase</fullName>
        </alternativeName>
    </domain>
    <domain>
        <recommendedName>
            <fullName evidence="18">Glucosamine-1-phosphate N-acetyltransferase</fullName>
            <ecNumber evidence="18">2.3.1.157</ecNumber>
        </recommendedName>
    </domain>
</protein>
<feature type="binding site" evidence="18">
    <location>
        <position position="506"/>
    </location>
    <ligand>
        <name>UDP-N-acetyl-alpha-D-glucosamine</name>
        <dbReference type="ChEBI" id="CHEBI:57705"/>
    </ligand>
</feature>
<dbReference type="HAMAP" id="MF_01631">
    <property type="entry name" value="GlmU"/>
    <property type="match status" value="1"/>
</dbReference>
<evidence type="ECO:0000313" key="20">
    <source>
        <dbReference type="EMBL" id="STO96918.1"/>
    </source>
</evidence>
<comment type="similarity">
    <text evidence="2 18">In the C-terminal section; belongs to the transferase hexapeptide repeat family.</text>
</comment>
<evidence type="ECO:0000256" key="16">
    <source>
        <dbReference type="ARBA" id="ARBA00048493"/>
    </source>
</evidence>
<dbReference type="Pfam" id="PF00132">
    <property type="entry name" value="Hexapep"/>
    <property type="match status" value="1"/>
</dbReference>
<dbReference type="GO" id="GO:0016020">
    <property type="term" value="C:membrane"/>
    <property type="evidence" value="ECO:0007669"/>
    <property type="project" value="GOC"/>
</dbReference>
<evidence type="ECO:0000256" key="18">
    <source>
        <dbReference type="HAMAP-Rule" id="MF_01631"/>
    </source>
</evidence>
<feature type="domain" description="MobA-like NTP transferase" evidence="19">
    <location>
        <begin position="7"/>
        <end position="147"/>
    </location>
</feature>
<evidence type="ECO:0000256" key="2">
    <source>
        <dbReference type="ARBA" id="ARBA00007707"/>
    </source>
</evidence>
<dbReference type="GO" id="GO:0008360">
    <property type="term" value="P:regulation of cell shape"/>
    <property type="evidence" value="ECO:0007669"/>
    <property type="project" value="UniProtKB-KW"/>
</dbReference>
<evidence type="ECO:0000256" key="15">
    <source>
        <dbReference type="ARBA" id="ARBA00048247"/>
    </source>
</evidence>
<feature type="binding site" evidence="18">
    <location>
        <begin position="85"/>
        <end position="86"/>
    </location>
    <ligand>
        <name>UDP-N-acetyl-alpha-D-glucosamine</name>
        <dbReference type="ChEBI" id="CHEBI:57705"/>
    </ligand>
</feature>
<keyword evidence="11 18" id="KW-0573">Peptidoglycan synthesis</keyword>
<feature type="region of interest" description="N-acetyltransferase" evidence="18">
    <location>
        <begin position="426"/>
        <end position="611"/>
    </location>
</feature>
<dbReference type="GO" id="GO:0009245">
    <property type="term" value="P:lipid A biosynthetic process"/>
    <property type="evidence" value="ECO:0007669"/>
    <property type="project" value="UniProtKB-UniRule"/>
</dbReference>
<feature type="binding site" evidence="18">
    <location>
        <position position="402"/>
    </location>
    <ligand>
        <name>Mg(2+)</name>
        <dbReference type="ChEBI" id="CHEBI:18420"/>
    </ligand>
</feature>
<comment type="similarity">
    <text evidence="3 18">In the N-terminal section; belongs to the N-acetylglucosamine-1-phosphate uridyltransferase family.</text>
</comment>
<comment type="caution">
    <text evidence="18">Lacks conserved residue(s) required for the propagation of feature annotation.</text>
</comment>
<keyword evidence="12 18" id="KW-0511">Multifunctional enzyme</keyword>
<feature type="binding site" evidence="18">
    <location>
        <position position="402"/>
    </location>
    <ligand>
        <name>UDP-N-acetyl-alpha-D-glucosamine</name>
        <dbReference type="ChEBI" id="CHEBI:57705"/>
    </ligand>
</feature>
<dbReference type="CDD" id="cd03353">
    <property type="entry name" value="LbH_GlmU_C"/>
    <property type="match status" value="1"/>
</dbReference>
<keyword evidence="14 18" id="KW-0961">Cell wall biogenesis/degradation</keyword>
<dbReference type="Pfam" id="PF12804">
    <property type="entry name" value="NTP_transf_3"/>
    <property type="match status" value="1"/>
</dbReference>
<sequence length="611" mass="66860">MYKSSIIILAAGVGSRMKSNKPKVLHSICGKSMIARITEAALQVSDDVHIVLHHQKEAIEAHLREYFGENASITIHTQDCQNFPGTGGALMQGCVSDKKLESSKASSHPSPKAQIDSSKQMFAVKYPRTLVLNGDMPLISAESMRAIILIDAPIVLSVLDLENPSGYGRVVLESAFAHTPKVLKIIEEKDCDEAQKAITLVNAGIYAFDTELLERSLPRLSNDNAQREYYLTDIIALAREQWDSALRDKSLIASRARRLHTPSMRPCARSQSKDFSSQILESCPEMDKQTSAIPRILEEDKQAGREKSCREQLQLESTFDTATLHEPAKDSRSFAQNAQNVATPQAEGFEMRNCGFQGGGEGIYLAESQAPAAESTIYRSKPTPNTLIAPFYGNAREFMGVNSKSELAQAEAICLQALRQRAMDQGVIMRLPESIYLEEWVEFEGECEIENNVRICGKSVIKHSHIKAGSVIEDSVIEHSDIGPMAHIRPKSHISHTHIGNFVETKSAQLNGVKAGHLSYLGDCEIGSGSNVGAGVITCNYDGKKKHRTIIGQNVFIGSDTQLVAPVEIESSSIIGAGSTITTNVKSGELALSRTKQSNIAGFFHRFFAKS</sequence>
<dbReference type="PANTHER" id="PTHR43584:SF3">
    <property type="entry name" value="BIFUNCTIONAL PROTEIN GLMU"/>
    <property type="match status" value="1"/>
</dbReference>
<feature type="binding site" evidence="18">
    <location>
        <position position="135"/>
    </location>
    <ligand>
        <name>Mg(2+)</name>
        <dbReference type="ChEBI" id="CHEBI:18420"/>
    </ligand>
</feature>
<dbReference type="Gene3D" id="2.160.10.10">
    <property type="entry name" value="Hexapeptide repeat proteins"/>
    <property type="match status" value="1"/>
</dbReference>
<evidence type="ECO:0000313" key="21">
    <source>
        <dbReference type="Proteomes" id="UP000254841"/>
    </source>
</evidence>
<evidence type="ECO:0000256" key="5">
    <source>
        <dbReference type="ARBA" id="ARBA00022679"/>
    </source>
</evidence>
<feature type="binding site" evidence="18">
    <location>
        <begin position="9"/>
        <end position="12"/>
    </location>
    <ligand>
        <name>UDP-N-acetyl-alpha-D-glucosamine</name>
        <dbReference type="ChEBI" id="CHEBI:57705"/>
    </ligand>
</feature>
<feature type="binding site" evidence="18">
    <location>
        <position position="559"/>
    </location>
    <ligand>
        <name>acetyl-CoA</name>
        <dbReference type="ChEBI" id="CHEBI:57288"/>
    </ligand>
</feature>
<dbReference type="Gene3D" id="3.90.550.10">
    <property type="entry name" value="Spore Coat Polysaccharide Biosynthesis Protein SpsA, Chain A"/>
    <property type="match status" value="1"/>
</dbReference>
<evidence type="ECO:0000256" key="12">
    <source>
        <dbReference type="ARBA" id="ARBA00023268"/>
    </source>
</evidence>